<name>A0ABS8TG03_DATST</name>
<protein>
    <submittedName>
        <fullName evidence="1">Uncharacterized protein</fullName>
    </submittedName>
</protein>
<proteinExistence type="predicted"/>
<evidence type="ECO:0000313" key="2">
    <source>
        <dbReference type="Proteomes" id="UP000823775"/>
    </source>
</evidence>
<organism evidence="1 2">
    <name type="scientific">Datura stramonium</name>
    <name type="common">Jimsonweed</name>
    <name type="synonym">Common thornapple</name>
    <dbReference type="NCBI Taxonomy" id="4076"/>
    <lineage>
        <taxon>Eukaryota</taxon>
        <taxon>Viridiplantae</taxon>
        <taxon>Streptophyta</taxon>
        <taxon>Embryophyta</taxon>
        <taxon>Tracheophyta</taxon>
        <taxon>Spermatophyta</taxon>
        <taxon>Magnoliopsida</taxon>
        <taxon>eudicotyledons</taxon>
        <taxon>Gunneridae</taxon>
        <taxon>Pentapetalae</taxon>
        <taxon>asterids</taxon>
        <taxon>lamiids</taxon>
        <taxon>Solanales</taxon>
        <taxon>Solanaceae</taxon>
        <taxon>Solanoideae</taxon>
        <taxon>Datureae</taxon>
        <taxon>Datura</taxon>
    </lineage>
</organism>
<comment type="caution">
    <text evidence="1">The sequence shown here is derived from an EMBL/GenBank/DDBJ whole genome shotgun (WGS) entry which is preliminary data.</text>
</comment>
<evidence type="ECO:0000313" key="1">
    <source>
        <dbReference type="EMBL" id="MCD7470435.1"/>
    </source>
</evidence>
<dbReference type="EMBL" id="JACEIK010001567">
    <property type="protein sequence ID" value="MCD7470435.1"/>
    <property type="molecule type" value="Genomic_DNA"/>
</dbReference>
<sequence>MAGQIVMSVANMWSDIENGAFRRASYESVPLSKTSVMENSFTVCSSNICAVTSGSCQMPLGSNGVNSVNLFLDVIETYTVLGHKLFNSGGVVCMISDCSLPVWN</sequence>
<reference evidence="1 2" key="1">
    <citation type="journal article" date="2021" name="BMC Genomics">
        <title>Datura genome reveals duplications of psychoactive alkaloid biosynthetic genes and high mutation rate following tissue culture.</title>
        <authorList>
            <person name="Rajewski A."/>
            <person name="Carter-House D."/>
            <person name="Stajich J."/>
            <person name="Litt A."/>
        </authorList>
    </citation>
    <scope>NUCLEOTIDE SEQUENCE [LARGE SCALE GENOMIC DNA]</scope>
    <source>
        <strain evidence="1">AR-01</strain>
    </source>
</reference>
<gene>
    <name evidence="1" type="ORF">HAX54_010313</name>
</gene>
<keyword evidence="2" id="KW-1185">Reference proteome</keyword>
<accession>A0ABS8TG03</accession>
<dbReference type="Proteomes" id="UP000823775">
    <property type="component" value="Unassembled WGS sequence"/>
</dbReference>